<evidence type="ECO:0000256" key="6">
    <source>
        <dbReference type="ARBA" id="ARBA00023128"/>
    </source>
</evidence>
<dbReference type="AlphaFoldDB" id="A0AAV0DHR4"/>
<evidence type="ECO:0000256" key="7">
    <source>
        <dbReference type="ARBA" id="ARBA00023136"/>
    </source>
</evidence>
<reference evidence="10" key="1">
    <citation type="submission" date="2022-07" db="EMBL/GenBank/DDBJ databases">
        <authorList>
            <person name="Macas J."/>
            <person name="Novak P."/>
            <person name="Neumann P."/>
        </authorList>
    </citation>
    <scope>NUCLEOTIDE SEQUENCE</scope>
</reference>
<keyword evidence="5" id="KW-1133">Transmembrane helix</keyword>
<proteinExistence type="inferred from homology"/>
<evidence type="ECO:0000256" key="4">
    <source>
        <dbReference type="ARBA" id="ARBA00022792"/>
    </source>
</evidence>
<gene>
    <name evidence="10" type="ORF">CEPIT_LOCUS15066</name>
</gene>
<feature type="region of interest" description="Disordered" evidence="9">
    <location>
        <begin position="116"/>
        <end position="190"/>
    </location>
</feature>
<sequence>MLRRRILQVSRPRSFERLPAQIVKQVPSCLSLRKEFSVQSPQNRPQGSDSSGKPSNSGGLLSKFAIGSVALGAAFMAAYQTGYLDKYLIKEPPNKVHELTNDAAIIADQDDSKEYKGIKHDSGQLENPKIEPSVSESNVSTPSVGESSNVSTPDVGHSTESSKSCSYLSQSEDTSINQDKSQYQVSSSPELTHENANNIHANEHVSSHSIMSSDIAKDDSTLPDEKLSFKTPDVTPNAEHHDIVEISPTLEPAKIVPKSEANSTHTQLVSIQSEQKQAPHDLSTPLGSLLDEYYLRHKDEAPGSASSNKAIEDLNGAYISKDGKLVLDFLQAIHEAEKRQAEIDSHLFNEEKRIMKEKYEKELKDARARELMYAEKEALLDKELRKEKGRAISALKSLEENLHEKHRKELEEKETEAELSIRKTQELAKAELASAIAREKASQIEKMAEANLHINALCMAFYARSEEARQSHSVHKLALGAVSLEDALSKGLPIRNEIQALDSCLEGIDNDSLLKLVFSSLPEETQKYGTDTLLQLNHKFDDLKGSIRHFALIPPGGGGILTHSLAQITSWLKVREENRSGDGIESLINRVQTLLAEEKLIEAADELEKGVRGTCAAEVVDEWIRRTRNRAITDQALTLLQAYASTISLT</sequence>
<feature type="region of interest" description="Disordered" evidence="9">
    <location>
        <begin position="36"/>
        <end position="56"/>
    </location>
</feature>
<keyword evidence="4" id="KW-0999">Mitochondrion inner membrane</keyword>
<evidence type="ECO:0000313" key="10">
    <source>
        <dbReference type="EMBL" id="CAH9099715.1"/>
    </source>
</evidence>
<feature type="compositionally biased region" description="Basic and acidic residues" evidence="9">
    <location>
        <begin position="215"/>
        <end position="228"/>
    </location>
</feature>
<keyword evidence="11" id="KW-1185">Reference proteome</keyword>
<evidence type="ECO:0000313" key="11">
    <source>
        <dbReference type="Proteomes" id="UP001152523"/>
    </source>
</evidence>
<evidence type="ECO:0000256" key="2">
    <source>
        <dbReference type="ARBA" id="ARBA00010877"/>
    </source>
</evidence>
<dbReference type="InterPro" id="IPR019133">
    <property type="entry name" value="MIC60"/>
</dbReference>
<dbReference type="PANTHER" id="PTHR15415:SF7">
    <property type="entry name" value="MICOS COMPLEX SUBUNIT MIC60"/>
    <property type="match status" value="1"/>
</dbReference>
<comment type="similarity">
    <text evidence="2">Belongs to the MICOS complex subunit Mic60 family.</text>
</comment>
<feature type="coiled-coil region" evidence="8">
    <location>
        <begin position="349"/>
        <end position="427"/>
    </location>
</feature>
<evidence type="ECO:0000256" key="5">
    <source>
        <dbReference type="ARBA" id="ARBA00022989"/>
    </source>
</evidence>
<keyword evidence="7" id="KW-0472">Membrane</keyword>
<accession>A0AAV0DHR4</accession>
<feature type="compositionally biased region" description="Polar residues" evidence="9">
    <location>
        <begin position="134"/>
        <end position="190"/>
    </location>
</feature>
<keyword evidence="6" id="KW-0496">Mitochondrion</keyword>
<feature type="compositionally biased region" description="Polar residues" evidence="9">
    <location>
        <begin position="37"/>
        <end position="56"/>
    </location>
</feature>
<evidence type="ECO:0008006" key="12">
    <source>
        <dbReference type="Google" id="ProtNLM"/>
    </source>
</evidence>
<evidence type="ECO:0000256" key="1">
    <source>
        <dbReference type="ARBA" id="ARBA00004273"/>
    </source>
</evidence>
<dbReference type="PANTHER" id="PTHR15415">
    <property type="entry name" value="MITOFILIN"/>
    <property type="match status" value="1"/>
</dbReference>
<keyword evidence="3" id="KW-0812">Transmembrane</keyword>
<organism evidence="10 11">
    <name type="scientific">Cuscuta epithymum</name>
    <dbReference type="NCBI Taxonomy" id="186058"/>
    <lineage>
        <taxon>Eukaryota</taxon>
        <taxon>Viridiplantae</taxon>
        <taxon>Streptophyta</taxon>
        <taxon>Embryophyta</taxon>
        <taxon>Tracheophyta</taxon>
        <taxon>Spermatophyta</taxon>
        <taxon>Magnoliopsida</taxon>
        <taxon>eudicotyledons</taxon>
        <taxon>Gunneridae</taxon>
        <taxon>Pentapetalae</taxon>
        <taxon>asterids</taxon>
        <taxon>lamiids</taxon>
        <taxon>Solanales</taxon>
        <taxon>Convolvulaceae</taxon>
        <taxon>Cuscuteae</taxon>
        <taxon>Cuscuta</taxon>
        <taxon>Cuscuta subgen. Cuscuta</taxon>
    </lineage>
</organism>
<dbReference type="Pfam" id="PF09731">
    <property type="entry name" value="Mitofilin"/>
    <property type="match status" value="1"/>
</dbReference>
<comment type="caution">
    <text evidence="10">The sequence shown here is derived from an EMBL/GenBank/DDBJ whole genome shotgun (WGS) entry which is preliminary data.</text>
</comment>
<evidence type="ECO:0000256" key="8">
    <source>
        <dbReference type="SAM" id="Coils"/>
    </source>
</evidence>
<keyword evidence="8" id="KW-0175">Coiled coil</keyword>
<evidence type="ECO:0000256" key="9">
    <source>
        <dbReference type="SAM" id="MobiDB-lite"/>
    </source>
</evidence>
<evidence type="ECO:0000256" key="3">
    <source>
        <dbReference type="ARBA" id="ARBA00022692"/>
    </source>
</evidence>
<comment type="subcellular location">
    <subcellularLocation>
        <location evidence="1">Mitochondrion inner membrane</location>
    </subcellularLocation>
</comment>
<dbReference type="GO" id="GO:0042407">
    <property type="term" value="P:cristae formation"/>
    <property type="evidence" value="ECO:0007669"/>
    <property type="project" value="TreeGrafter"/>
</dbReference>
<feature type="region of interest" description="Disordered" evidence="9">
    <location>
        <begin position="204"/>
        <end position="238"/>
    </location>
</feature>
<dbReference type="GO" id="GO:0061617">
    <property type="term" value="C:MICOS complex"/>
    <property type="evidence" value="ECO:0007669"/>
    <property type="project" value="TreeGrafter"/>
</dbReference>
<dbReference type="Proteomes" id="UP001152523">
    <property type="component" value="Unassembled WGS sequence"/>
</dbReference>
<name>A0AAV0DHR4_9ASTE</name>
<dbReference type="EMBL" id="CAMAPF010000106">
    <property type="protein sequence ID" value="CAH9099715.1"/>
    <property type="molecule type" value="Genomic_DNA"/>
</dbReference>
<protein>
    <recommendedName>
        <fullName evidence="12">MICOS complex subunit MIC60</fullName>
    </recommendedName>
</protein>